<keyword evidence="3" id="KW-1185">Reference proteome</keyword>
<dbReference type="OrthoDB" id="3197870at2759"/>
<sequence length="314" mass="35191">MLFSELGKRSGFTLRLAPLIGYERKACFSPFVPPSIRKLWVINGGTLTHTETDFRQAQFFFCNGMNDPWLSELLSRSLIVRHAAWVTVCVVEDFRIPIGPYTLDDVFDESGFQILDPDTVLQARTDGVSLKKTTLPQKRSFVEDEELDSGTLERPRKKARMETTGSPAEQELAPEPKKLSLKGNITPSRISLPMTISVGNPGRRISIFPRPSFRARISRAAKLFESRIIQFRPCQQSVSTSLIPPSGVTCKRIAPPLNKHTLFWNDLLAKNQSDSVATLTLSVDDLLRAPGTRAAIFTVNETYLGRTFVNEDYA</sequence>
<dbReference type="EMBL" id="CACVBS010000047">
    <property type="protein sequence ID" value="CAA7265230.1"/>
    <property type="molecule type" value="Genomic_DNA"/>
</dbReference>
<evidence type="ECO:0000256" key="1">
    <source>
        <dbReference type="SAM" id="MobiDB-lite"/>
    </source>
</evidence>
<proteinExistence type="predicted"/>
<feature type="region of interest" description="Disordered" evidence="1">
    <location>
        <begin position="143"/>
        <end position="184"/>
    </location>
</feature>
<organism evidence="2 3">
    <name type="scientific">Cyclocybe aegerita</name>
    <name type="common">Black poplar mushroom</name>
    <name type="synonym">Agrocybe aegerita</name>
    <dbReference type="NCBI Taxonomy" id="1973307"/>
    <lineage>
        <taxon>Eukaryota</taxon>
        <taxon>Fungi</taxon>
        <taxon>Dikarya</taxon>
        <taxon>Basidiomycota</taxon>
        <taxon>Agaricomycotina</taxon>
        <taxon>Agaricomycetes</taxon>
        <taxon>Agaricomycetidae</taxon>
        <taxon>Agaricales</taxon>
        <taxon>Agaricineae</taxon>
        <taxon>Bolbitiaceae</taxon>
        <taxon>Cyclocybe</taxon>
    </lineage>
</organism>
<accession>A0A8S0WCS5</accession>
<reference evidence="2 3" key="1">
    <citation type="submission" date="2020-01" db="EMBL/GenBank/DDBJ databases">
        <authorList>
            <person name="Gupta K D."/>
        </authorList>
    </citation>
    <scope>NUCLEOTIDE SEQUENCE [LARGE SCALE GENOMIC DNA]</scope>
</reference>
<dbReference type="AlphaFoldDB" id="A0A8S0WCS5"/>
<dbReference type="Proteomes" id="UP000467700">
    <property type="component" value="Unassembled WGS sequence"/>
</dbReference>
<evidence type="ECO:0000313" key="2">
    <source>
        <dbReference type="EMBL" id="CAA7265230.1"/>
    </source>
</evidence>
<comment type="caution">
    <text evidence="2">The sequence shown here is derived from an EMBL/GenBank/DDBJ whole genome shotgun (WGS) entry which is preliminary data.</text>
</comment>
<gene>
    <name evidence="2" type="ORF">AAE3_LOCUS7413</name>
</gene>
<evidence type="ECO:0008006" key="4">
    <source>
        <dbReference type="Google" id="ProtNLM"/>
    </source>
</evidence>
<name>A0A8S0WCS5_CYCAE</name>
<protein>
    <recommendedName>
        <fullName evidence="4">BRCT domain-containing protein</fullName>
    </recommendedName>
</protein>
<evidence type="ECO:0000313" key="3">
    <source>
        <dbReference type="Proteomes" id="UP000467700"/>
    </source>
</evidence>